<dbReference type="PANTHER" id="PTHR43592">
    <property type="entry name" value="CAAX AMINO TERMINAL PROTEASE"/>
    <property type="match status" value="1"/>
</dbReference>
<feature type="domain" description="CAAX prenyl protease 2/Lysostaphin resistance protein A-like" evidence="3">
    <location>
        <begin position="185"/>
        <end position="271"/>
    </location>
</feature>
<accession>A0AAD2FGG9</accession>
<feature type="signal peptide" evidence="2">
    <location>
        <begin position="1"/>
        <end position="22"/>
    </location>
</feature>
<feature type="transmembrane region" description="Helical" evidence="1">
    <location>
        <begin position="209"/>
        <end position="231"/>
    </location>
</feature>
<dbReference type="Pfam" id="PF02517">
    <property type="entry name" value="Rce1-like"/>
    <property type="match status" value="1"/>
</dbReference>
<feature type="transmembrane region" description="Helical" evidence="1">
    <location>
        <begin position="95"/>
        <end position="116"/>
    </location>
</feature>
<feature type="chain" id="PRO_5042011183" description="CAAX prenyl protease 2/Lysostaphin resistance protein A-like domain-containing protein" evidence="2">
    <location>
        <begin position="23"/>
        <end position="295"/>
    </location>
</feature>
<keyword evidence="2" id="KW-0732">Signal</keyword>
<evidence type="ECO:0000256" key="1">
    <source>
        <dbReference type="SAM" id="Phobius"/>
    </source>
</evidence>
<feature type="transmembrane region" description="Helical" evidence="1">
    <location>
        <begin position="170"/>
        <end position="197"/>
    </location>
</feature>
<dbReference type="AlphaFoldDB" id="A0AAD2FGG9"/>
<keyword evidence="1" id="KW-0812">Transmembrane</keyword>
<proteinExistence type="predicted"/>
<evidence type="ECO:0000313" key="5">
    <source>
        <dbReference type="Proteomes" id="UP001295423"/>
    </source>
</evidence>
<protein>
    <recommendedName>
        <fullName evidence="3">CAAX prenyl protease 2/Lysostaphin resistance protein A-like domain-containing protein</fullName>
    </recommendedName>
</protein>
<gene>
    <name evidence="4" type="ORF">CYCCA115_LOCUS5245</name>
</gene>
<keyword evidence="5" id="KW-1185">Reference proteome</keyword>
<evidence type="ECO:0000256" key="2">
    <source>
        <dbReference type="SAM" id="SignalP"/>
    </source>
</evidence>
<comment type="caution">
    <text evidence="4">The sequence shown here is derived from an EMBL/GenBank/DDBJ whole genome shotgun (WGS) entry which is preliminary data.</text>
</comment>
<keyword evidence="1" id="KW-1133">Transmembrane helix</keyword>
<keyword evidence="1" id="KW-0472">Membrane</keyword>
<dbReference type="Proteomes" id="UP001295423">
    <property type="component" value="Unassembled WGS sequence"/>
</dbReference>
<dbReference type="InterPro" id="IPR003675">
    <property type="entry name" value="Rce1/LyrA-like_dom"/>
</dbReference>
<dbReference type="EMBL" id="CAKOGP040000557">
    <property type="protein sequence ID" value="CAJ1936545.1"/>
    <property type="molecule type" value="Genomic_DNA"/>
</dbReference>
<evidence type="ECO:0000259" key="3">
    <source>
        <dbReference type="Pfam" id="PF02517"/>
    </source>
</evidence>
<reference evidence="4" key="1">
    <citation type="submission" date="2023-08" db="EMBL/GenBank/DDBJ databases">
        <authorList>
            <person name="Audoor S."/>
            <person name="Bilcke G."/>
        </authorList>
    </citation>
    <scope>NUCLEOTIDE SEQUENCE</scope>
</reference>
<evidence type="ECO:0000313" key="4">
    <source>
        <dbReference type="EMBL" id="CAJ1936545.1"/>
    </source>
</evidence>
<dbReference type="GO" id="GO:0004175">
    <property type="term" value="F:endopeptidase activity"/>
    <property type="evidence" value="ECO:0007669"/>
    <property type="project" value="UniProtKB-ARBA"/>
</dbReference>
<dbReference type="GO" id="GO:0080120">
    <property type="term" value="P:CAAX-box protein maturation"/>
    <property type="evidence" value="ECO:0007669"/>
    <property type="project" value="UniProtKB-ARBA"/>
</dbReference>
<organism evidence="4 5">
    <name type="scientific">Cylindrotheca closterium</name>
    <dbReference type="NCBI Taxonomy" id="2856"/>
    <lineage>
        <taxon>Eukaryota</taxon>
        <taxon>Sar</taxon>
        <taxon>Stramenopiles</taxon>
        <taxon>Ochrophyta</taxon>
        <taxon>Bacillariophyta</taxon>
        <taxon>Bacillariophyceae</taxon>
        <taxon>Bacillariophycidae</taxon>
        <taxon>Bacillariales</taxon>
        <taxon>Bacillariaceae</taxon>
        <taxon>Cylindrotheca</taxon>
    </lineage>
</organism>
<name>A0AAD2FGG9_9STRA</name>
<feature type="transmembrane region" description="Helical" evidence="1">
    <location>
        <begin position="128"/>
        <end position="150"/>
    </location>
</feature>
<dbReference type="PANTHER" id="PTHR43592:SF15">
    <property type="entry name" value="CAAX AMINO TERMINAL PROTEASE FAMILY PROTEIN"/>
    <property type="match status" value="1"/>
</dbReference>
<sequence length="295" mass="31434">MTQLLITILCAALLICSNVAFGFQSAGPSHLAVSSHLLRSHPPSSSTHQILATKQIFSRRQTIRFLSSDQVEDNDPSIKIVKKKDDTLFDLKTTLFLVGGQSLLIGIAAGFAKMFNIPNFGLGPDINLNLSALQQGFLMALPMGGLAALLDQVEDKFPALQDVTKATHKSVLALLGGNFKPLLGLIIAIALGFAAGFGEEMLFRGVLQYGLAAKVGTAASLVVASLIFGALHAVTPLYALLAGVASVYFGYLYLSFGNLAVPIYAHALYDVGALYYAHWTVSQLSDEEQSELASM</sequence>